<name>W6ZA97_COCMI</name>
<dbReference type="Proteomes" id="UP000054032">
    <property type="component" value="Unassembled WGS sequence"/>
</dbReference>
<gene>
    <name evidence="4" type="ORF">COCMIDRAFT_92211</name>
</gene>
<reference evidence="4 5" key="1">
    <citation type="journal article" date="2013" name="PLoS Genet.">
        <title>Comparative genome structure, secondary metabolite, and effector coding capacity across Cochliobolus pathogens.</title>
        <authorList>
            <person name="Condon B.J."/>
            <person name="Leng Y."/>
            <person name="Wu D."/>
            <person name="Bushley K.E."/>
            <person name="Ohm R.A."/>
            <person name="Otillar R."/>
            <person name="Martin J."/>
            <person name="Schackwitz W."/>
            <person name="Grimwood J."/>
            <person name="MohdZainudin N."/>
            <person name="Xue C."/>
            <person name="Wang R."/>
            <person name="Manning V.A."/>
            <person name="Dhillon B."/>
            <person name="Tu Z.J."/>
            <person name="Steffenson B.J."/>
            <person name="Salamov A."/>
            <person name="Sun H."/>
            <person name="Lowry S."/>
            <person name="LaButti K."/>
            <person name="Han J."/>
            <person name="Copeland A."/>
            <person name="Lindquist E."/>
            <person name="Barry K."/>
            <person name="Schmutz J."/>
            <person name="Baker S.E."/>
            <person name="Ciuffetti L.M."/>
            <person name="Grigoriev I.V."/>
            <person name="Zhong S."/>
            <person name="Turgeon B.G."/>
        </authorList>
    </citation>
    <scope>NUCLEOTIDE SEQUENCE [LARGE SCALE GENOMIC DNA]</scope>
    <source>
        <strain evidence="4 5">ATCC 44560</strain>
    </source>
</reference>
<dbReference type="EMBL" id="KI963962">
    <property type="protein sequence ID" value="EUC46688.1"/>
    <property type="molecule type" value="Genomic_DNA"/>
</dbReference>
<dbReference type="PANTHER" id="PTHR47585:SF2">
    <property type="entry name" value="DUF1446 DOMAIN PROTEIN (AFU_ORTHOLOGUE AFUA_6G11420)"/>
    <property type="match status" value="1"/>
</dbReference>
<dbReference type="PANTHER" id="PTHR47585">
    <property type="match status" value="1"/>
</dbReference>
<proteinExistence type="predicted"/>
<dbReference type="InterPro" id="IPR056362">
    <property type="entry name" value="AtuA-like_ferredoxin_dom"/>
</dbReference>
<evidence type="ECO:0000259" key="2">
    <source>
        <dbReference type="Pfam" id="PF07287"/>
    </source>
</evidence>
<evidence type="ECO:0000259" key="3">
    <source>
        <dbReference type="Pfam" id="PF23544"/>
    </source>
</evidence>
<dbReference type="GeneID" id="19128033"/>
<evidence type="ECO:0000313" key="5">
    <source>
        <dbReference type="Proteomes" id="UP000054032"/>
    </source>
</evidence>
<evidence type="ECO:0008006" key="6">
    <source>
        <dbReference type="Google" id="ProtNLM"/>
    </source>
</evidence>
<feature type="region of interest" description="Disordered" evidence="1">
    <location>
        <begin position="53"/>
        <end position="76"/>
    </location>
</feature>
<protein>
    <recommendedName>
        <fullName evidence="6">DUF1446 domain-containing protein</fullName>
    </recommendedName>
</protein>
<evidence type="ECO:0000256" key="1">
    <source>
        <dbReference type="SAM" id="MobiDB-lite"/>
    </source>
</evidence>
<dbReference type="eggNOG" id="ENOG502QS8D">
    <property type="taxonomic scope" value="Eukaryota"/>
</dbReference>
<accession>W6ZA97</accession>
<organism evidence="4 5">
    <name type="scientific">Bipolaris oryzae ATCC 44560</name>
    <dbReference type="NCBI Taxonomy" id="930090"/>
    <lineage>
        <taxon>Eukaryota</taxon>
        <taxon>Fungi</taxon>
        <taxon>Dikarya</taxon>
        <taxon>Ascomycota</taxon>
        <taxon>Pezizomycotina</taxon>
        <taxon>Dothideomycetes</taxon>
        <taxon>Pleosporomycetidae</taxon>
        <taxon>Pleosporales</taxon>
        <taxon>Pleosporineae</taxon>
        <taxon>Pleosporaceae</taxon>
        <taxon>Bipolaris</taxon>
    </lineage>
</organism>
<sequence length="637" mass="70607">MSPSTTRKRAIRIAGCSGGFTDRSTAITRMASDPDVDVVMGDWLSEMTMTLHGSGKVKNQKSSKPSTTTTTTNGSQTLQDRMKTAMYADTFLQCFEPAIPHLVRNKTKLAVNAGASDTQLLAEVVVDLLEKHGASHLKVAWIEGDDVTEQVQSLIKDGEQFESLMHGKKLEEWGMEPVCAQAYLGGLCIAEALRGGADIVIAGRVADAAPVVGAAAWWHDWRNDQFDELAGALVAGHLIECSSYVCGGYYSMFKDLIKTGKHVNMGFPIAEVEYDGTFNIAKEKDSGGCVTIGTCTSQLLYEIQGPLYYNCDVTANLTHIRMHQVSEDVVRVTGVQGLPPPPTTKIGITAPAGWQCEWHMYMAGLDIAEKCKVTEDQIRYAMGKNTSRFTTLRFHAIGSSPSNPSSLDASTVDFRIFAQTRDADLVRPDVPDAFNRWCLEVFLQCAPGLSLTNDLRQVVPKPYYEYWVALLPQTHLPLRVHSLYGEKEVKELEAPRVTREYSRQQDSYETSDPVDLAAFGPTTQAPLGAIVAGRSGDKAADCNCGFFVRYEDEWDWLRSFMTVERVKALLGPEEYKGGRIDRFEIEGIWAVHFLLHEQLDRGYNASSEIDTLGKNAMEYMRAKTVEIPTKFLERGWI</sequence>
<dbReference type="OrthoDB" id="10265871at2759"/>
<dbReference type="InterPro" id="IPR010839">
    <property type="entry name" value="AtuA_N"/>
</dbReference>
<feature type="domain" description="AtuA-like ferredoxin-fold" evidence="3">
    <location>
        <begin position="526"/>
        <end position="622"/>
    </location>
</feature>
<evidence type="ECO:0000313" key="4">
    <source>
        <dbReference type="EMBL" id="EUC46688.1"/>
    </source>
</evidence>
<keyword evidence="5" id="KW-1185">Reference proteome</keyword>
<dbReference type="KEGG" id="bor:COCMIDRAFT_92211"/>
<feature type="domain" description="Acyclic terpene utilisation N-terminal" evidence="2">
    <location>
        <begin position="11"/>
        <end position="481"/>
    </location>
</feature>
<dbReference type="AlphaFoldDB" id="W6ZA97"/>
<dbReference type="RefSeq" id="XP_007686782.1">
    <property type="nucleotide sequence ID" value="XM_007688592.1"/>
</dbReference>
<dbReference type="Pfam" id="PF07287">
    <property type="entry name" value="AtuA"/>
    <property type="match status" value="1"/>
</dbReference>
<dbReference type="HOGENOM" id="CLU_012617_0_1_1"/>
<dbReference type="Pfam" id="PF23544">
    <property type="entry name" value="AtuA_ferredoxin"/>
    <property type="match status" value="1"/>
</dbReference>